<protein>
    <recommendedName>
        <fullName evidence="2">Gingipain domain-containing protein</fullName>
    </recommendedName>
</protein>
<keyword evidence="4" id="KW-1185">Reference proteome</keyword>
<comment type="caution">
    <text evidence="3">The sequence shown here is derived from an EMBL/GenBank/DDBJ whole genome shotgun (WGS) entry which is preliminary data.</text>
</comment>
<gene>
    <name evidence="3" type="ORF">GCM10022407_30420</name>
</gene>
<name>A0ABP7QK67_9BACT</name>
<organism evidence="3 4">
    <name type="scientific">Hymenobacter antarcticus</name>
    <dbReference type="NCBI Taxonomy" id="486270"/>
    <lineage>
        <taxon>Bacteria</taxon>
        <taxon>Pseudomonadati</taxon>
        <taxon>Bacteroidota</taxon>
        <taxon>Cytophagia</taxon>
        <taxon>Cytophagales</taxon>
        <taxon>Hymenobacteraceae</taxon>
        <taxon>Hymenobacter</taxon>
    </lineage>
</organism>
<evidence type="ECO:0000259" key="2">
    <source>
        <dbReference type="Pfam" id="PF01364"/>
    </source>
</evidence>
<evidence type="ECO:0000313" key="4">
    <source>
        <dbReference type="Proteomes" id="UP001501556"/>
    </source>
</evidence>
<dbReference type="InterPro" id="IPR001769">
    <property type="entry name" value="Gingipain"/>
</dbReference>
<dbReference type="Pfam" id="PF01364">
    <property type="entry name" value="Peptidase_C25"/>
    <property type="match status" value="1"/>
</dbReference>
<keyword evidence="1" id="KW-0732">Signal</keyword>
<proteinExistence type="predicted"/>
<feature type="chain" id="PRO_5045038462" description="Gingipain domain-containing protein" evidence="1">
    <location>
        <begin position="31"/>
        <end position="1719"/>
    </location>
</feature>
<dbReference type="EMBL" id="BAABDI010000023">
    <property type="protein sequence ID" value="GAA3983177.1"/>
    <property type="molecule type" value="Genomic_DNA"/>
</dbReference>
<dbReference type="Gene3D" id="2.60.40.4070">
    <property type="match status" value="1"/>
</dbReference>
<dbReference type="Gene3D" id="3.40.50.1460">
    <property type="match status" value="1"/>
</dbReference>
<evidence type="ECO:0000313" key="3">
    <source>
        <dbReference type="EMBL" id="GAA3983177.1"/>
    </source>
</evidence>
<dbReference type="Proteomes" id="UP001501556">
    <property type="component" value="Unassembled WGS sequence"/>
</dbReference>
<dbReference type="Gene3D" id="2.60.40.10">
    <property type="entry name" value="Immunoglobulins"/>
    <property type="match status" value="1"/>
</dbReference>
<reference evidence="4" key="1">
    <citation type="journal article" date="2019" name="Int. J. Syst. Evol. Microbiol.">
        <title>The Global Catalogue of Microorganisms (GCM) 10K type strain sequencing project: providing services to taxonomists for standard genome sequencing and annotation.</title>
        <authorList>
            <consortium name="The Broad Institute Genomics Platform"/>
            <consortium name="The Broad Institute Genome Sequencing Center for Infectious Disease"/>
            <person name="Wu L."/>
            <person name="Ma J."/>
        </authorList>
    </citation>
    <scope>NUCLEOTIDE SEQUENCE [LARGE SCALE GENOMIC DNA]</scope>
    <source>
        <strain evidence="4">JCM 17217</strain>
    </source>
</reference>
<dbReference type="RefSeq" id="WP_345125716.1">
    <property type="nucleotide sequence ID" value="NZ_BAABDI010000023.1"/>
</dbReference>
<dbReference type="SUPFAM" id="SSF52129">
    <property type="entry name" value="Caspase-like"/>
    <property type="match status" value="1"/>
</dbReference>
<dbReference type="InterPro" id="IPR013783">
    <property type="entry name" value="Ig-like_fold"/>
</dbReference>
<accession>A0ABP7QK67</accession>
<sequence>MTKKYHQLPSGWAIVAVLLGLLLSGPAVQAQSGPVGNEWIVPGQQYYKVKIVRDGLYKLNYQYLTQAGITGVAPSQLQVWRRGRELARYVGGNAAVLDPTTFLEFYAVRNDGRLDAELYKDPAAQPHQFYSFYTDTASYFITWAVGSAARPGRAMSQPVAAGGTAQPHWLTSQVNLKVNIFLDAPPIQFTFLPWLEPGEGFFGGGTNTVDSDSIIRNVAPTGPAPMLEVAMFGANTLAHATEVLVVTPAGTQRSLGVIRWTGRTRGIRRFQLLRSDVSPAGRVRVMYRLDASALPGDNYYAAYLRVVAPQLSRWFPNRRSVSFQNDSLLAGPATYEFEADSIPATVVGFDVQDLANVQRIVSVPGSTATRRRFVFPAATAAATRRLLLADEAFPAVPPLPARRVRFRAINPAASTFIIITHPQLMGPAAGVPNAARAYANYRASAAGGSYDTLMVISQQLYDQFNYGEKSWLALRHFSRWMAAASPVGSNRYLMLLGKGIVPSERVNGAHFARNGEFGVDLVPASSRAVSDNLLTADYMNDDFVAKLHTGRLNVTTPQQVMTYFNKLTSHERLGTEPWRKNVLHLVGGYDANETAEFKSYLDAGKVRVERPFLGGRVTTESRITPNRLPVSIDISAQLNAGLAMITYFGHASSTSFALNFGAPSTAPNYTNTGKYPFLFLNGCAANATYTQGYTVVQDWLLAEQKGALGSLAESGFSYATQLSIAQDSLYKLLFNDPRWYGKPITVVHDESVRRLQGSLFFNNEPGIEQLLGTGWQGDPTLALFAPPRPDFIASAATVSVTPSAGQGPVRAASADFVLNVGVANPEKITYEPLQIQVTRIFPSGSGRPNQVYPLVTVRQSWRADTTYALTLPNAVGVGGTSTFRVVLDPNNLVLEKNETNNTAQIDFSFLQGGLTVINPTEFAISTTNQPRLVVQSNDPLGAQRVYEFEIDTVATFDRAVQRTTVSAGVVAEWRPTLPATLGQRDSLVWYWRARFQTPGPLEDGSWATSSLRVIPNSPGGWSQSHYTQFKRDARTGVEVNAPTGRWTFVNTRVPLTLRTRGGGAPRSAATFSTLVGAGINIQTAAGLASVSGCGILSPNLLVAVYNPASLRPVAMPASFQRCGQAPDYFYYFSTTDATTPRDTLDNLNYSTVRQQQLDAFLTAVPAGSYVAVVSTNRLRYTLLPAALKAKLQTLLGSQLITQLNDGEPLALLGQKLSATTGRLVHERGPDRSNVTILPYNQTIELRDTLQRPSSSGRVVSTRIGPAKEWLNLYSTIKRITPDARHQLSVVAIDTLGRETVVLPRVTLATQPLGALISAVRYPYLRLELELADTVTRVPPQLIEWLVTSRGLPEGVVRRDLVAAADYDPAKLALGVATTGFLDFPVKFQNISDEAFLAPLSTRINVRDVSQPTRPVVATALVPSPALAPGTTLTLPVRLSLAGKFGTFVTEVVVNPRLQPEQIYSNNELTLAPFSVQDNNVPPTLDVAFDGRHILNGELVSPTPTINIQLSDEDRIRQITDRSVFTVTLTRPGGTPTLVDLNNSAEVAFSVNVTQGSVATLKYEPGKSKPLADGMYTLRVQGRDPSNASAGSQELQVKFEVVNASKITNVYPYPNPVVNKARFVFTVTGQTLPTNMKIQIMTLTGQVVRELYMSDLGQLHIGNNITENAWDGTDSYGDRLANGTYLYRVALDDPNGQFGRRDTAGDKAFKNDWGKLVLMR</sequence>
<feature type="domain" description="Gingipain" evidence="2">
    <location>
        <begin position="416"/>
        <end position="783"/>
    </location>
</feature>
<feature type="signal peptide" evidence="1">
    <location>
        <begin position="1"/>
        <end position="30"/>
    </location>
</feature>
<evidence type="ECO:0000256" key="1">
    <source>
        <dbReference type="SAM" id="SignalP"/>
    </source>
</evidence>
<dbReference type="InterPro" id="IPR029030">
    <property type="entry name" value="Caspase-like_dom_sf"/>
</dbReference>